<evidence type="ECO:0000256" key="18">
    <source>
        <dbReference type="ARBA" id="ARBA00030649"/>
    </source>
</evidence>
<accession>A6YE82</accession>
<name>A6YE82_CHLAT</name>
<feature type="domain" description="ATP synthase YMF19-like N-terminal" evidence="21">
    <location>
        <begin position="2"/>
        <end position="51"/>
    </location>
</feature>
<evidence type="ECO:0000256" key="14">
    <source>
        <dbReference type="ARBA" id="ARBA00023065"/>
    </source>
</evidence>
<evidence type="ECO:0000256" key="20">
    <source>
        <dbReference type="SAM" id="Phobius"/>
    </source>
</evidence>
<evidence type="ECO:0000256" key="12">
    <source>
        <dbReference type="ARBA" id="ARBA00022967"/>
    </source>
</evidence>
<gene>
    <name evidence="22" type="primary">atp8</name>
</gene>
<comment type="similarity">
    <text evidence="3">Belongs to the ATPase protein YMF19 family.</text>
</comment>
<dbReference type="GO" id="GO:1902600">
    <property type="term" value="P:proton transmembrane transport"/>
    <property type="evidence" value="ECO:0007669"/>
    <property type="project" value="UniProtKB-KW"/>
</dbReference>
<feature type="transmembrane region" description="Helical" evidence="20">
    <location>
        <begin position="12"/>
        <end position="32"/>
    </location>
</feature>
<evidence type="ECO:0000259" key="21">
    <source>
        <dbReference type="Pfam" id="PF02326"/>
    </source>
</evidence>
<dbReference type="Pfam" id="PF02326">
    <property type="entry name" value="YMF19"/>
    <property type="match status" value="1"/>
</dbReference>
<dbReference type="GO" id="GO:0006754">
    <property type="term" value="P:ATP biosynthetic process"/>
    <property type="evidence" value="ECO:0007669"/>
    <property type="project" value="UniProtKB-KW"/>
</dbReference>
<evidence type="ECO:0000256" key="13">
    <source>
        <dbReference type="ARBA" id="ARBA00022989"/>
    </source>
</evidence>
<comment type="subunit">
    <text evidence="4">F-type ATPases have 2 components, CF(1) - the catalytic core - and CF(0) - the membrane proton channel. CF(1) has five subunits: alpha(3), beta(3), gamma(1), delta(1), epsilon(1). CF(0) has three main subunits: a, b and c.</text>
</comment>
<keyword evidence="11" id="KW-0067">ATP-binding</keyword>
<organism evidence="22">
    <name type="scientific">Chlorokybus atmophyticus</name>
    <name type="common">Soil alga</name>
    <dbReference type="NCBI Taxonomy" id="3144"/>
    <lineage>
        <taxon>Eukaryota</taxon>
        <taxon>Viridiplantae</taxon>
        <taxon>Streptophyta</taxon>
        <taxon>Chlorokybophyceae</taxon>
        <taxon>Chlorokybales</taxon>
        <taxon>Chlorokybaceae</taxon>
        <taxon>Chlorokybus</taxon>
    </lineage>
</organism>
<evidence type="ECO:0000256" key="19">
    <source>
        <dbReference type="ARBA" id="ARBA00048383"/>
    </source>
</evidence>
<keyword evidence="9" id="KW-0547">Nucleotide-binding</keyword>
<dbReference type="EC" id="7.1.2.2" evidence="5"/>
<evidence type="ECO:0000256" key="6">
    <source>
        <dbReference type="ARBA" id="ARBA00022448"/>
    </source>
</evidence>
<comment type="function">
    <text evidence="1">This is one of the chains of the nonenzymatic component (CF(0) subunit) of the mitochondrial ATPase complex.</text>
</comment>
<keyword evidence="6" id="KW-0813">Transport</keyword>
<dbReference type="RefSeq" id="YP_001315094.1">
    <property type="nucleotide sequence ID" value="NC_009630.1"/>
</dbReference>
<evidence type="ECO:0000256" key="1">
    <source>
        <dbReference type="ARBA" id="ARBA00003096"/>
    </source>
</evidence>
<geneLocation type="mitochondrion" evidence="22"/>
<dbReference type="GeneID" id="5309892"/>
<evidence type="ECO:0000256" key="15">
    <source>
        <dbReference type="ARBA" id="ARBA00023128"/>
    </source>
</evidence>
<keyword evidence="17" id="KW-0066">ATP synthesis</keyword>
<keyword evidence="8 20" id="KW-0812">Transmembrane</keyword>
<evidence type="ECO:0000256" key="7">
    <source>
        <dbReference type="ARBA" id="ARBA00022547"/>
    </source>
</evidence>
<evidence type="ECO:0000256" key="16">
    <source>
        <dbReference type="ARBA" id="ARBA00023136"/>
    </source>
</evidence>
<keyword evidence="10" id="KW-0375">Hydrogen ion transport</keyword>
<evidence type="ECO:0000256" key="10">
    <source>
        <dbReference type="ARBA" id="ARBA00022781"/>
    </source>
</evidence>
<keyword evidence="14" id="KW-0406">Ion transport</keyword>
<keyword evidence="12" id="KW-1278">Translocase</keyword>
<dbReference type="AlphaFoldDB" id="A6YE82"/>
<evidence type="ECO:0000256" key="8">
    <source>
        <dbReference type="ARBA" id="ARBA00022692"/>
    </source>
</evidence>
<evidence type="ECO:0000313" key="22">
    <source>
        <dbReference type="EMBL" id="ABO15093.1"/>
    </source>
</evidence>
<evidence type="ECO:0000256" key="11">
    <source>
        <dbReference type="ARBA" id="ARBA00022840"/>
    </source>
</evidence>
<reference evidence="22" key="1">
    <citation type="journal article" date="2007" name="BMC Genomics">
        <title>An unexpectedly large and loosely packed mitochondrial genome in the charophycean green alga Chlorokybus atmophyticus.</title>
        <authorList>
            <person name="Turmel M."/>
            <person name="Otis C."/>
            <person name="Lemieux C."/>
        </authorList>
    </citation>
    <scope>NUCLEOTIDE SEQUENCE</scope>
    <source>
        <strain evidence="22">SAG 48.80</strain>
    </source>
</reference>
<dbReference type="InterPro" id="IPR044975">
    <property type="entry name" value="YMF19-like"/>
</dbReference>
<comment type="subcellular location">
    <subcellularLocation>
        <location evidence="2">Mitochondrion membrane</location>
        <topology evidence="2">Single-pass membrane protein</topology>
    </subcellularLocation>
</comment>
<dbReference type="GO" id="GO:0045259">
    <property type="term" value="C:proton-transporting ATP synthase complex"/>
    <property type="evidence" value="ECO:0007669"/>
    <property type="project" value="UniProtKB-KW"/>
</dbReference>
<comment type="catalytic activity">
    <reaction evidence="19">
        <text>ATP + H2O + 4 H(+)(in) = ADP + phosphate + 5 H(+)(out)</text>
        <dbReference type="Rhea" id="RHEA:57720"/>
        <dbReference type="ChEBI" id="CHEBI:15377"/>
        <dbReference type="ChEBI" id="CHEBI:15378"/>
        <dbReference type="ChEBI" id="CHEBI:30616"/>
        <dbReference type="ChEBI" id="CHEBI:43474"/>
        <dbReference type="ChEBI" id="CHEBI:456216"/>
        <dbReference type="EC" id="7.1.2.2"/>
    </reaction>
</comment>
<sequence>MPQLDQVTFLSQFFWLSIFFFGYYIIVVKNFLPKISRILKLRNKKIKGIPQPPLESSQPGTNLIDSNTEIGSTEGSNYEILLANGFKQSRSALTETFQKTSTRVNNIITDINKTQLQKMNLTYLTSIGEITLSQALVKNDLKMCAHPGSSLANGEPSISFLNTKADAFFKARILRHLRKKTETTRSKGRR</sequence>
<evidence type="ECO:0000256" key="17">
    <source>
        <dbReference type="ARBA" id="ARBA00023310"/>
    </source>
</evidence>
<evidence type="ECO:0000256" key="5">
    <source>
        <dbReference type="ARBA" id="ARBA00012473"/>
    </source>
</evidence>
<keyword evidence="16 20" id="KW-0472">Membrane</keyword>
<dbReference type="EMBL" id="EF463011">
    <property type="protein sequence ID" value="ABO15093.1"/>
    <property type="molecule type" value="Genomic_DNA"/>
</dbReference>
<evidence type="ECO:0000256" key="2">
    <source>
        <dbReference type="ARBA" id="ARBA00004304"/>
    </source>
</evidence>
<evidence type="ECO:0000256" key="4">
    <source>
        <dbReference type="ARBA" id="ARBA00011648"/>
    </source>
</evidence>
<dbReference type="PANTHER" id="PTHR36816">
    <property type="entry name" value="ATP SYNTHASE PROTEIN YMF19"/>
    <property type="match status" value="1"/>
</dbReference>
<protein>
    <recommendedName>
        <fullName evidence="5">H(+)-transporting two-sector ATPase</fullName>
        <ecNumber evidence="5">7.1.2.2</ecNumber>
    </recommendedName>
    <alternativeName>
        <fullName evidence="18">Mitochondrial protein YMF19</fullName>
    </alternativeName>
</protein>
<dbReference type="InterPro" id="IPR003319">
    <property type="entry name" value="YMF19-like_N"/>
</dbReference>
<proteinExistence type="inferred from homology"/>
<dbReference type="PANTHER" id="PTHR36816:SF1">
    <property type="entry name" value="ATP SYNTHASE PROTEIN YMF19"/>
    <property type="match status" value="1"/>
</dbReference>
<dbReference type="GO" id="GO:0005524">
    <property type="term" value="F:ATP binding"/>
    <property type="evidence" value="ECO:0007669"/>
    <property type="project" value="UniProtKB-KW"/>
</dbReference>
<evidence type="ECO:0000256" key="9">
    <source>
        <dbReference type="ARBA" id="ARBA00022741"/>
    </source>
</evidence>
<keyword evidence="15 22" id="KW-0496">Mitochondrion</keyword>
<keyword evidence="13 20" id="KW-1133">Transmembrane helix</keyword>
<keyword evidence="7" id="KW-0138">CF(0)</keyword>
<evidence type="ECO:0000256" key="3">
    <source>
        <dbReference type="ARBA" id="ARBA00010946"/>
    </source>
</evidence>
<dbReference type="GO" id="GO:0031966">
    <property type="term" value="C:mitochondrial membrane"/>
    <property type="evidence" value="ECO:0007669"/>
    <property type="project" value="UniProtKB-SubCell"/>
</dbReference>